<organism evidence="8 9">
    <name type="scientific">Nocardia speluncae</name>
    <dbReference type="NCBI Taxonomy" id="419477"/>
    <lineage>
        <taxon>Bacteria</taxon>
        <taxon>Bacillati</taxon>
        <taxon>Actinomycetota</taxon>
        <taxon>Actinomycetes</taxon>
        <taxon>Mycobacteriales</taxon>
        <taxon>Nocardiaceae</taxon>
        <taxon>Nocardia</taxon>
    </lineage>
</organism>
<keyword evidence="3 6" id="KW-0812">Transmembrane</keyword>
<evidence type="ECO:0000256" key="3">
    <source>
        <dbReference type="ARBA" id="ARBA00022692"/>
    </source>
</evidence>
<dbReference type="GO" id="GO:0005886">
    <property type="term" value="C:plasma membrane"/>
    <property type="evidence" value="ECO:0007669"/>
    <property type="project" value="UniProtKB-SubCell"/>
</dbReference>
<dbReference type="RefSeq" id="WP_084471100.1">
    <property type="nucleotide sequence ID" value="NZ_JAAXOO010000005.1"/>
</dbReference>
<feature type="transmembrane region" description="Helical" evidence="6">
    <location>
        <begin position="69"/>
        <end position="88"/>
    </location>
</feature>
<comment type="subcellular location">
    <subcellularLocation>
        <location evidence="1">Cell membrane</location>
        <topology evidence="1">Multi-pass membrane protein</topology>
    </subcellularLocation>
</comment>
<proteinExistence type="predicted"/>
<feature type="domain" description="DUF202" evidence="7">
    <location>
        <begin position="27"/>
        <end position="93"/>
    </location>
</feature>
<dbReference type="InterPro" id="IPR052053">
    <property type="entry name" value="IM_YidH-like"/>
</dbReference>
<accession>A0A846XGU6</accession>
<dbReference type="EMBL" id="JAAXOO010000005">
    <property type="protein sequence ID" value="NKY35212.1"/>
    <property type="molecule type" value="Genomic_DNA"/>
</dbReference>
<evidence type="ECO:0000256" key="6">
    <source>
        <dbReference type="SAM" id="Phobius"/>
    </source>
</evidence>
<evidence type="ECO:0000259" key="7">
    <source>
        <dbReference type="Pfam" id="PF02656"/>
    </source>
</evidence>
<dbReference type="AlphaFoldDB" id="A0A846XGU6"/>
<keyword evidence="4 6" id="KW-1133">Transmembrane helix</keyword>
<evidence type="ECO:0000256" key="5">
    <source>
        <dbReference type="ARBA" id="ARBA00023136"/>
    </source>
</evidence>
<protein>
    <submittedName>
        <fullName evidence="8">DUF202 domain-containing protein</fullName>
    </submittedName>
</protein>
<dbReference type="PANTHER" id="PTHR34187:SF2">
    <property type="entry name" value="DUF202 DOMAIN-CONTAINING PROTEIN"/>
    <property type="match status" value="1"/>
</dbReference>
<evidence type="ECO:0000313" key="9">
    <source>
        <dbReference type="Proteomes" id="UP000565715"/>
    </source>
</evidence>
<evidence type="ECO:0000256" key="1">
    <source>
        <dbReference type="ARBA" id="ARBA00004651"/>
    </source>
</evidence>
<dbReference type="PANTHER" id="PTHR34187">
    <property type="entry name" value="FGR18P"/>
    <property type="match status" value="1"/>
</dbReference>
<feature type="transmembrane region" description="Helical" evidence="6">
    <location>
        <begin position="36"/>
        <end position="57"/>
    </location>
</feature>
<sequence>MSPVPEAAGEPGADETREPVVAPIDYRFTLANERTFLSWIRTALGLLAGGVAVHTVVVEQWPSDLRSVLAVSCLLLSLVVAVGAFLHWRRIRSAMDEGRPLPGTVLVPVLSAGTAVVAVLACVAVLLH</sequence>
<evidence type="ECO:0000313" key="8">
    <source>
        <dbReference type="EMBL" id="NKY35212.1"/>
    </source>
</evidence>
<evidence type="ECO:0000256" key="4">
    <source>
        <dbReference type="ARBA" id="ARBA00022989"/>
    </source>
</evidence>
<dbReference type="InterPro" id="IPR003807">
    <property type="entry name" value="DUF202"/>
</dbReference>
<dbReference type="Proteomes" id="UP000565715">
    <property type="component" value="Unassembled WGS sequence"/>
</dbReference>
<keyword evidence="5 6" id="KW-0472">Membrane</keyword>
<name>A0A846XGU6_9NOCA</name>
<evidence type="ECO:0000256" key="2">
    <source>
        <dbReference type="ARBA" id="ARBA00022475"/>
    </source>
</evidence>
<comment type="caution">
    <text evidence="8">The sequence shown here is derived from an EMBL/GenBank/DDBJ whole genome shotgun (WGS) entry which is preliminary data.</text>
</comment>
<reference evidence="8 9" key="1">
    <citation type="submission" date="2020-04" db="EMBL/GenBank/DDBJ databases">
        <title>MicrobeNet Type strains.</title>
        <authorList>
            <person name="Nicholson A.C."/>
        </authorList>
    </citation>
    <scope>NUCLEOTIDE SEQUENCE [LARGE SCALE GENOMIC DNA]</scope>
    <source>
        <strain evidence="8 9">DSM 45078</strain>
    </source>
</reference>
<gene>
    <name evidence="8" type="ORF">HGA13_19370</name>
</gene>
<keyword evidence="9" id="KW-1185">Reference proteome</keyword>
<keyword evidence="2" id="KW-1003">Cell membrane</keyword>
<feature type="transmembrane region" description="Helical" evidence="6">
    <location>
        <begin position="100"/>
        <end position="127"/>
    </location>
</feature>
<dbReference type="Pfam" id="PF02656">
    <property type="entry name" value="DUF202"/>
    <property type="match status" value="1"/>
</dbReference>